<comment type="similarity">
    <text evidence="2">Belongs to the major facilitator superfamily. Proton-dependent oligopeptide transporter (POT/PTR) (TC 2.A.17) family.</text>
</comment>
<dbReference type="GO" id="GO:0022857">
    <property type="term" value="F:transmembrane transporter activity"/>
    <property type="evidence" value="ECO:0007669"/>
    <property type="project" value="InterPro"/>
</dbReference>
<evidence type="ECO:0000313" key="8">
    <source>
        <dbReference type="Proteomes" id="UP000631114"/>
    </source>
</evidence>
<feature type="transmembrane region" description="Helical" evidence="6">
    <location>
        <begin position="56"/>
        <end position="76"/>
    </location>
</feature>
<dbReference type="AlphaFoldDB" id="A0A835HEB8"/>
<feature type="transmembrane region" description="Helical" evidence="6">
    <location>
        <begin position="29"/>
        <end position="50"/>
    </location>
</feature>
<evidence type="ECO:0000256" key="1">
    <source>
        <dbReference type="ARBA" id="ARBA00004141"/>
    </source>
</evidence>
<evidence type="ECO:0000256" key="2">
    <source>
        <dbReference type="ARBA" id="ARBA00005982"/>
    </source>
</evidence>
<comment type="subcellular location">
    <subcellularLocation>
        <location evidence="1">Membrane</location>
        <topology evidence="1">Multi-pass membrane protein</topology>
    </subcellularLocation>
</comment>
<dbReference type="Pfam" id="PF00854">
    <property type="entry name" value="PTR2"/>
    <property type="match status" value="1"/>
</dbReference>
<keyword evidence="8" id="KW-1185">Reference proteome</keyword>
<keyword evidence="5 6" id="KW-0472">Membrane</keyword>
<gene>
    <name evidence="7" type="ORF">IFM89_021518</name>
</gene>
<dbReference type="PANTHER" id="PTHR11654">
    <property type="entry name" value="OLIGOPEPTIDE TRANSPORTER-RELATED"/>
    <property type="match status" value="1"/>
</dbReference>
<keyword evidence="4 6" id="KW-1133">Transmembrane helix</keyword>
<protein>
    <submittedName>
        <fullName evidence="7">Uncharacterized protein</fullName>
    </submittedName>
</protein>
<evidence type="ECO:0000256" key="6">
    <source>
        <dbReference type="SAM" id="Phobius"/>
    </source>
</evidence>
<evidence type="ECO:0000256" key="3">
    <source>
        <dbReference type="ARBA" id="ARBA00022692"/>
    </source>
</evidence>
<evidence type="ECO:0000313" key="7">
    <source>
        <dbReference type="EMBL" id="KAF9597764.1"/>
    </source>
</evidence>
<dbReference type="EMBL" id="JADFTS010000007">
    <property type="protein sequence ID" value="KAF9597764.1"/>
    <property type="molecule type" value="Genomic_DNA"/>
</dbReference>
<organism evidence="7 8">
    <name type="scientific">Coptis chinensis</name>
    <dbReference type="NCBI Taxonomy" id="261450"/>
    <lineage>
        <taxon>Eukaryota</taxon>
        <taxon>Viridiplantae</taxon>
        <taxon>Streptophyta</taxon>
        <taxon>Embryophyta</taxon>
        <taxon>Tracheophyta</taxon>
        <taxon>Spermatophyta</taxon>
        <taxon>Magnoliopsida</taxon>
        <taxon>Ranunculales</taxon>
        <taxon>Ranunculaceae</taxon>
        <taxon>Coptidoideae</taxon>
        <taxon>Coptis</taxon>
    </lineage>
</organism>
<keyword evidence="3 6" id="KW-0812">Transmembrane</keyword>
<dbReference type="Proteomes" id="UP000631114">
    <property type="component" value="Unassembled WGS sequence"/>
</dbReference>
<evidence type="ECO:0000256" key="5">
    <source>
        <dbReference type="ARBA" id="ARBA00023136"/>
    </source>
</evidence>
<comment type="caution">
    <text evidence="7">The sequence shown here is derived from an EMBL/GenBank/DDBJ whole genome shotgun (WGS) entry which is preliminary data.</text>
</comment>
<sequence length="291" mass="33397">RYFFFCVSSSLSQFDNFEPKEKTKKLSFFNWWTFSIFFGTLFANTILLYVQDNVGWSVGYGLTTAELAISILIFLVGTPFYRHKVPTGSPFTNMSRVLVAAIRKWRIPVPSDPKELYELDMAEYAKKQKYRIDSTPSLRFLNKVAVKTGSCDPWMLKMRRLGVAKDHGVMGMLNEAYTFSGHCIFHTSASYWSHALRGCKLLPATFALTKFLTKNIMYLAMVLYHPGDMAGAIMQQLKELIINDRSLGLDQPYTAHMYGNMALFYPSLNQTELALRHMSRDIAPTKFIMWS</sequence>
<dbReference type="OrthoDB" id="8904098at2759"/>
<dbReference type="Gene3D" id="1.20.1250.20">
    <property type="entry name" value="MFS general substrate transporter like domains"/>
    <property type="match status" value="1"/>
</dbReference>
<reference evidence="7 8" key="1">
    <citation type="submission" date="2020-10" db="EMBL/GenBank/DDBJ databases">
        <title>The Coptis chinensis genome and diversification of protoberbering-type alkaloids.</title>
        <authorList>
            <person name="Wang B."/>
            <person name="Shu S."/>
            <person name="Song C."/>
            <person name="Liu Y."/>
        </authorList>
    </citation>
    <scope>NUCLEOTIDE SEQUENCE [LARGE SCALE GENOMIC DNA]</scope>
    <source>
        <strain evidence="7">HL-2020</strain>
        <tissue evidence="7">Leaf</tissue>
    </source>
</reference>
<dbReference type="InterPro" id="IPR000109">
    <property type="entry name" value="POT_fam"/>
</dbReference>
<evidence type="ECO:0000256" key="4">
    <source>
        <dbReference type="ARBA" id="ARBA00022989"/>
    </source>
</evidence>
<dbReference type="InterPro" id="IPR036259">
    <property type="entry name" value="MFS_trans_sf"/>
</dbReference>
<feature type="non-terminal residue" evidence="7">
    <location>
        <position position="1"/>
    </location>
</feature>
<proteinExistence type="inferred from homology"/>
<dbReference type="GO" id="GO:0016020">
    <property type="term" value="C:membrane"/>
    <property type="evidence" value="ECO:0007669"/>
    <property type="project" value="UniProtKB-SubCell"/>
</dbReference>
<accession>A0A835HEB8</accession>
<name>A0A835HEB8_9MAGN</name>